<gene>
    <name evidence="2" type="ORF">Hypma_005028</name>
</gene>
<dbReference type="Proteomes" id="UP000076154">
    <property type="component" value="Unassembled WGS sequence"/>
</dbReference>
<comment type="caution">
    <text evidence="2">The sequence shown here is derived from an EMBL/GenBank/DDBJ whole genome shotgun (WGS) entry which is preliminary data.</text>
</comment>
<dbReference type="STRING" id="39966.A0A369K7U4"/>
<feature type="compositionally biased region" description="Low complexity" evidence="1">
    <location>
        <begin position="778"/>
        <end position="793"/>
    </location>
</feature>
<feature type="region of interest" description="Disordered" evidence="1">
    <location>
        <begin position="834"/>
        <end position="898"/>
    </location>
</feature>
<sequence length="1389" mass="150535">MTTKSQNPVSFSRLSRLGLGLGLKPSNPAPHRGHGSEKEQNEDEWYIPYSGPYEPPREPFRRQKERDSWGDPIYGEDDEDDTVLTSIELNKRYGAGYNSHFDGQFDGVTGRNVEEEEENVSRARQRQRTQSGVSGRTVSSGTVDPTRTSMATQRRSTVSSSMRPPVSSYINLDAAGGVGESPIPLIHHRGSSKEHHRTSIAGLFSLGGQGRNKHVSERGTSGLFARKNSRSGRPLSGIAAGVGHTSVSHRRSSSSGSTPRIPRKANTHPYSGLQNGGAATNDEEDYYNSYYFSAAPPTPRLDTSITQPLQQHHSPSSSRARIEKTTSSPEPISPTAHPYAYAFPTSRANVGPQSAPLPLTHQSSTSSHHGHTHNVLEVAPRLTFTEPPQHQAHKPADASHSHFHLSHPLFRGVKQLKNSVSTPDLRLGTGLHSTMSSPSSGSRRITAKPPLPPRLRGKDRWLSAETWCDALLFPRPRLRIKQDGKYTGSGRIVSPPGSPVHRGFVQEDPAKAGQGMASRVLAHSRSLVDLGGKSSQSSVHGDGAIASRTVGTVPPVQTQDASAIPVIRTERPPRPKSFALDDLALPTPVPSLAQVLEDGQLLESQRKEWQAQATHSFQNKRTRTISRARSKSLTHKGRKPDEPPPSNIDFLAARACLGNQLLTPIIAAPDHTVTLGNSSSSDPSSRASHSHSNSLVKTLSKSSKAHSRTDSWSRSALRIAKTATCGLTGSDASFGTSSADNSTTSGGLEHALKRDGTRVIRLADPAQIPIDKGLSVEGTSSSPTPSGTGTTTSDARVGIALTTPPPMETSVDVDAMRLPAHPYAQGGLYSYSTFVPAPSSPEKKRESSSPTGHSSPHQHNISSEYGRAKNANVDAPPSLYKRPPPVANHPYAQHPPTRDSYISEERIIPHPREDSDVPPPAKMWAPWSPGVVREILPGDIQYSPFMSEKGDDSARNSRIINDMVGVGETLAYAVRPRASRDSGLGTSENHVVLDSSQQMAGTSSKRSYRQPVQYDATRPPYLSQASQKPSEPHSARTFASSPLLHSDTPLPDLPRNDFSQSVEILNVRTTSTSPESPSPPLSPHPIGNPDDLENFYDLFYKPKPPATHQFMEPSSVASSSTSLIGTHNRRGGSGLTSLARQLSEEFEHIALERDGSQYTRSSITDPLGSIARRPTDSTLEFVFEEASPPNDSTISAFQPSSAKIPEDVESSRASSPLEPDEDETELFRVGLVESVSTPPAVSSVHRTSFTGQLSFAQETHLRRRRESDTSPRSPQPRINSGLQPPSADPTRSSFTTTSTASRISGLSDFPAPPPRFHGHHMSLLSSYFEETISQREVRTSEDSTQHQITTSLDNVHRQSRRLTFGGDEDVEEIIATLSSHGHSLRSSSH</sequence>
<feature type="compositionally biased region" description="Polar residues" evidence="1">
    <location>
        <begin position="1237"/>
        <end position="1257"/>
    </location>
</feature>
<feature type="region of interest" description="Disordered" evidence="1">
    <location>
        <begin position="730"/>
        <end position="750"/>
    </location>
</feature>
<feature type="region of interest" description="Disordered" evidence="1">
    <location>
        <begin position="1237"/>
        <end position="1317"/>
    </location>
</feature>
<protein>
    <submittedName>
        <fullName evidence="2">Uncharacterized protein</fullName>
    </submittedName>
</protein>
<feature type="compositionally biased region" description="Low complexity" evidence="1">
    <location>
        <begin position="129"/>
        <end position="143"/>
    </location>
</feature>
<reference evidence="2" key="1">
    <citation type="submission" date="2018-04" db="EMBL/GenBank/DDBJ databases">
        <title>Whole genome sequencing of Hypsizygus marmoreus.</title>
        <authorList>
            <person name="Choi I.-G."/>
            <person name="Min B."/>
            <person name="Kim J.-G."/>
            <person name="Kim S."/>
            <person name="Oh Y.-L."/>
            <person name="Kong W.-S."/>
            <person name="Park H."/>
            <person name="Jeong J."/>
            <person name="Song E.-S."/>
        </authorList>
    </citation>
    <scope>NUCLEOTIDE SEQUENCE [LARGE SCALE GENOMIC DNA]</scope>
    <source>
        <strain evidence="2">51987-8</strain>
    </source>
</reference>
<keyword evidence="3" id="KW-1185">Reference proteome</keyword>
<feature type="region of interest" description="Disordered" evidence="1">
    <location>
        <begin position="1185"/>
        <end position="1224"/>
    </location>
</feature>
<evidence type="ECO:0000256" key="1">
    <source>
        <dbReference type="SAM" id="MobiDB-lite"/>
    </source>
</evidence>
<organism evidence="2 3">
    <name type="scientific">Hypsizygus marmoreus</name>
    <name type="common">White beech mushroom</name>
    <name type="synonym">Agaricus marmoreus</name>
    <dbReference type="NCBI Taxonomy" id="39966"/>
    <lineage>
        <taxon>Eukaryota</taxon>
        <taxon>Fungi</taxon>
        <taxon>Dikarya</taxon>
        <taxon>Basidiomycota</taxon>
        <taxon>Agaricomycotina</taxon>
        <taxon>Agaricomycetes</taxon>
        <taxon>Agaricomycetidae</taxon>
        <taxon>Agaricales</taxon>
        <taxon>Tricholomatineae</taxon>
        <taxon>Lyophyllaceae</taxon>
        <taxon>Hypsizygus</taxon>
    </lineage>
</organism>
<proteinExistence type="predicted"/>
<feature type="region of interest" description="Disordered" evidence="1">
    <location>
        <begin position="674"/>
        <end position="713"/>
    </location>
</feature>
<feature type="compositionally biased region" description="Polar residues" evidence="1">
    <location>
        <begin position="1189"/>
        <end position="1201"/>
    </location>
</feature>
<feature type="compositionally biased region" description="Polar residues" evidence="1">
    <location>
        <begin position="145"/>
        <end position="162"/>
    </location>
</feature>
<feature type="region of interest" description="Disordered" evidence="1">
    <location>
        <begin position="612"/>
        <end position="647"/>
    </location>
</feature>
<feature type="compositionally biased region" description="Polar residues" evidence="1">
    <location>
        <begin position="984"/>
        <end position="1005"/>
    </location>
</feature>
<dbReference type="EMBL" id="LUEZ02000021">
    <property type="protein sequence ID" value="RDB26946.1"/>
    <property type="molecule type" value="Genomic_DNA"/>
</dbReference>
<accession>A0A369K7U4</accession>
<feature type="compositionally biased region" description="Polar residues" evidence="1">
    <location>
        <begin position="1270"/>
        <end position="1283"/>
    </location>
</feature>
<feature type="compositionally biased region" description="Basic and acidic residues" evidence="1">
    <location>
        <begin position="55"/>
        <end position="69"/>
    </location>
</feature>
<feature type="region of interest" description="Disordered" evidence="1">
    <location>
        <begin position="1"/>
        <end position="81"/>
    </location>
</feature>
<evidence type="ECO:0000313" key="3">
    <source>
        <dbReference type="Proteomes" id="UP000076154"/>
    </source>
</evidence>
<feature type="region of interest" description="Disordered" evidence="1">
    <location>
        <begin position="204"/>
        <end position="281"/>
    </location>
</feature>
<feature type="compositionally biased region" description="Polar residues" evidence="1">
    <location>
        <begin position="851"/>
        <end position="863"/>
    </location>
</feature>
<dbReference type="InParanoid" id="A0A369K7U4"/>
<feature type="region of interest" description="Disordered" evidence="1">
    <location>
        <begin position="424"/>
        <end position="457"/>
    </location>
</feature>
<dbReference type="OrthoDB" id="3228777at2759"/>
<feature type="region of interest" description="Disordered" evidence="1">
    <location>
        <begin position="979"/>
        <end position="1092"/>
    </location>
</feature>
<feature type="region of interest" description="Disordered" evidence="1">
    <location>
        <begin position="298"/>
        <end position="372"/>
    </location>
</feature>
<name>A0A369K7U4_HYPMA</name>
<feature type="compositionally biased region" description="Basic residues" evidence="1">
    <location>
        <begin position="618"/>
        <end position="638"/>
    </location>
</feature>
<feature type="compositionally biased region" description="Low complexity" evidence="1">
    <location>
        <begin position="433"/>
        <end position="442"/>
    </location>
</feature>
<feature type="region of interest" description="Disordered" evidence="1">
    <location>
        <begin position="771"/>
        <end position="808"/>
    </location>
</feature>
<feature type="compositionally biased region" description="Low complexity" evidence="1">
    <location>
        <begin position="307"/>
        <end position="318"/>
    </location>
</feature>
<feature type="compositionally biased region" description="Polar residues" evidence="1">
    <location>
        <begin position="1"/>
        <end position="10"/>
    </location>
</feature>
<evidence type="ECO:0000313" key="2">
    <source>
        <dbReference type="EMBL" id="RDB26946.1"/>
    </source>
</evidence>
<feature type="compositionally biased region" description="Low complexity" evidence="1">
    <location>
        <begin position="1290"/>
        <end position="1304"/>
    </location>
</feature>
<feature type="compositionally biased region" description="Polar residues" evidence="1">
    <location>
        <begin position="730"/>
        <end position="746"/>
    </location>
</feature>
<feature type="compositionally biased region" description="Low complexity" evidence="1">
    <location>
        <begin position="678"/>
        <end position="694"/>
    </location>
</feature>
<feature type="region of interest" description="Disordered" evidence="1">
    <location>
        <begin position="109"/>
        <end position="165"/>
    </location>
</feature>